<organism evidence="1 2">
    <name type="scientific">Megasphaera paucivorans</name>
    <dbReference type="NCBI Taxonomy" id="349095"/>
    <lineage>
        <taxon>Bacteria</taxon>
        <taxon>Bacillati</taxon>
        <taxon>Bacillota</taxon>
        <taxon>Negativicutes</taxon>
        <taxon>Veillonellales</taxon>
        <taxon>Veillonellaceae</taxon>
        <taxon>Megasphaera</taxon>
    </lineage>
</organism>
<sequence>MSYLSKWLNLFPKVIGNQTRSDDGIDNTLDYNTDGFPQRMANDPVRYDLENAVASQLLSNDERLKEEVDKYKKEADANLDTAIESHNKDVNAHADIRTKIGMDIGIHNKNGEAHSDIRTKIGTDIGTHNKDAAAHADIRQLVSDTVKVTSTVNKPESMADNGLWCEIIS</sequence>
<reference evidence="1 2" key="1">
    <citation type="submission" date="2016-10" db="EMBL/GenBank/DDBJ databases">
        <authorList>
            <person name="de Groot N.N."/>
        </authorList>
    </citation>
    <scope>NUCLEOTIDE SEQUENCE [LARGE SCALE GENOMIC DNA]</scope>
    <source>
        <strain evidence="1 2">DSM 16981</strain>
    </source>
</reference>
<gene>
    <name evidence="1" type="ORF">SAMN05660299_00308</name>
</gene>
<dbReference type="AlphaFoldDB" id="A0A1G9QWD1"/>
<keyword evidence="2" id="KW-1185">Reference proteome</keyword>
<dbReference type="OrthoDB" id="1624444at2"/>
<evidence type="ECO:0000313" key="1">
    <source>
        <dbReference type="EMBL" id="SDM15304.1"/>
    </source>
</evidence>
<dbReference type="RefSeq" id="WP_091647562.1">
    <property type="nucleotide sequence ID" value="NZ_FNHQ01000002.1"/>
</dbReference>
<name>A0A1G9QWD1_9FIRM</name>
<accession>A0A1G9QWD1</accession>
<evidence type="ECO:0000313" key="2">
    <source>
        <dbReference type="Proteomes" id="UP000199309"/>
    </source>
</evidence>
<dbReference type="EMBL" id="FNHQ01000002">
    <property type="protein sequence ID" value="SDM15304.1"/>
    <property type="molecule type" value="Genomic_DNA"/>
</dbReference>
<protein>
    <submittedName>
        <fullName evidence="1">Uncharacterized protein</fullName>
    </submittedName>
</protein>
<dbReference type="Proteomes" id="UP000199309">
    <property type="component" value="Unassembled WGS sequence"/>
</dbReference>
<dbReference type="STRING" id="349095.SAMN05660299_00308"/>
<proteinExistence type="predicted"/>